<proteinExistence type="predicted"/>
<name>A0A210QLY9_MIZYE</name>
<dbReference type="InterPro" id="IPR012337">
    <property type="entry name" value="RNaseH-like_sf"/>
</dbReference>
<evidence type="ECO:0000259" key="1">
    <source>
        <dbReference type="SMART" id="SM00474"/>
    </source>
</evidence>
<accession>A0A210QLY9</accession>
<dbReference type="GO" id="GO:0008408">
    <property type="term" value="F:3'-5' exonuclease activity"/>
    <property type="evidence" value="ECO:0007669"/>
    <property type="project" value="InterPro"/>
</dbReference>
<dbReference type="InterPro" id="IPR002562">
    <property type="entry name" value="3'-5'_exonuclease_dom"/>
</dbReference>
<dbReference type="Gene3D" id="3.30.420.10">
    <property type="entry name" value="Ribonuclease H-like superfamily/Ribonuclease H"/>
    <property type="match status" value="1"/>
</dbReference>
<dbReference type="EMBL" id="NEDP02002959">
    <property type="protein sequence ID" value="OWF49749.1"/>
    <property type="molecule type" value="Genomic_DNA"/>
</dbReference>
<keyword evidence="3" id="KW-1185">Reference proteome</keyword>
<evidence type="ECO:0000313" key="2">
    <source>
        <dbReference type="EMBL" id="OWF49749.1"/>
    </source>
</evidence>
<dbReference type="GO" id="GO:0006139">
    <property type="term" value="P:nucleobase-containing compound metabolic process"/>
    <property type="evidence" value="ECO:0007669"/>
    <property type="project" value="InterPro"/>
</dbReference>
<gene>
    <name evidence="2" type="ORF">KP79_PYT22506</name>
</gene>
<dbReference type="GO" id="GO:0003676">
    <property type="term" value="F:nucleic acid binding"/>
    <property type="evidence" value="ECO:0007669"/>
    <property type="project" value="InterPro"/>
</dbReference>
<dbReference type="InterPro" id="IPR036397">
    <property type="entry name" value="RNaseH_sf"/>
</dbReference>
<organism evidence="2 3">
    <name type="scientific">Mizuhopecten yessoensis</name>
    <name type="common">Japanese scallop</name>
    <name type="synonym">Patinopecten yessoensis</name>
    <dbReference type="NCBI Taxonomy" id="6573"/>
    <lineage>
        <taxon>Eukaryota</taxon>
        <taxon>Metazoa</taxon>
        <taxon>Spiralia</taxon>
        <taxon>Lophotrochozoa</taxon>
        <taxon>Mollusca</taxon>
        <taxon>Bivalvia</taxon>
        <taxon>Autobranchia</taxon>
        <taxon>Pteriomorphia</taxon>
        <taxon>Pectinida</taxon>
        <taxon>Pectinoidea</taxon>
        <taxon>Pectinidae</taxon>
        <taxon>Mizuhopecten</taxon>
    </lineage>
</organism>
<keyword evidence="2" id="KW-0378">Hydrolase</keyword>
<reference evidence="2 3" key="1">
    <citation type="journal article" date="2017" name="Nat. Ecol. Evol.">
        <title>Scallop genome provides insights into evolution of bilaterian karyotype and development.</title>
        <authorList>
            <person name="Wang S."/>
            <person name="Zhang J."/>
            <person name="Jiao W."/>
            <person name="Li J."/>
            <person name="Xun X."/>
            <person name="Sun Y."/>
            <person name="Guo X."/>
            <person name="Huan P."/>
            <person name="Dong B."/>
            <person name="Zhang L."/>
            <person name="Hu X."/>
            <person name="Sun X."/>
            <person name="Wang J."/>
            <person name="Zhao C."/>
            <person name="Wang Y."/>
            <person name="Wang D."/>
            <person name="Huang X."/>
            <person name="Wang R."/>
            <person name="Lv J."/>
            <person name="Li Y."/>
            <person name="Zhang Z."/>
            <person name="Liu B."/>
            <person name="Lu W."/>
            <person name="Hui Y."/>
            <person name="Liang J."/>
            <person name="Zhou Z."/>
            <person name="Hou R."/>
            <person name="Li X."/>
            <person name="Liu Y."/>
            <person name="Li H."/>
            <person name="Ning X."/>
            <person name="Lin Y."/>
            <person name="Zhao L."/>
            <person name="Xing Q."/>
            <person name="Dou J."/>
            <person name="Li Y."/>
            <person name="Mao J."/>
            <person name="Guo H."/>
            <person name="Dou H."/>
            <person name="Li T."/>
            <person name="Mu C."/>
            <person name="Jiang W."/>
            <person name="Fu Q."/>
            <person name="Fu X."/>
            <person name="Miao Y."/>
            <person name="Liu J."/>
            <person name="Yu Q."/>
            <person name="Li R."/>
            <person name="Liao H."/>
            <person name="Li X."/>
            <person name="Kong Y."/>
            <person name="Jiang Z."/>
            <person name="Chourrout D."/>
            <person name="Li R."/>
            <person name="Bao Z."/>
        </authorList>
    </citation>
    <scope>NUCLEOTIDE SEQUENCE [LARGE SCALE GENOMIC DNA]</scope>
    <source>
        <strain evidence="2 3">PY_sf001</strain>
    </source>
</reference>
<dbReference type="AlphaFoldDB" id="A0A210QLY9"/>
<evidence type="ECO:0000313" key="3">
    <source>
        <dbReference type="Proteomes" id="UP000242188"/>
    </source>
</evidence>
<feature type="domain" description="3'-5' exonuclease" evidence="1">
    <location>
        <begin position="7"/>
        <end position="196"/>
    </location>
</feature>
<dbReference type="OrthoDB" id="26838at2759"/>
<dbReference type="Pfam" id="PF01612">
    <property type="entry name" value="DNA_pol_A_exo1"/>
    <property type="match status" value="1"/>
</dbReference>
<protein>
    <submittedName>
        <fullName evidence="2">Exonuclease 3'-5' domain-containing protein 1</fullName>
    </submittedName>
</protein>
<sequence length="457" mass="52817">MSESKKVEVITDVSRCRDVVRELEKCDVIAVDAEGVQLGKDGPLTLLQVGTLDHVVYLFDIHTNKDLFIQGKLQDILTSTKIKKVIHSCSGDSAALYYQFNIRLRNVFDTQVAHLVIQEGEGRELASMLKLEDLCKKYSSVAKVADQKDAIKDMWVKEIGDLWARRPLSDDMVEYAAGDVTAIVPEVYNTMKRHIEERGLVETFNKRVEEEILITVDETMKVQRRTRVEEKIGRILKKIDSKYPPHLKFKDLEDEDVKMAIQRVHMKDVEKFSPLVNRLKKESIQQDLDSIEESFASENGVFDIVNGRCDRSLKTAYSCKDPVIRDRTKKIQDRVVQITLDHIAKKYSVTSPATYLSRHEKDAMGWLRPSPSGEQDPRYNKVVLALYWKQMETELDSTIQKLERETYEFVMHEGHYKKIKFYMNQRTPVPRSIKTKAIYLIRKLDQTFGRGVVPGNR</sequence>
<keyword evidence="2" id="KW-0269">Exonuclease</keyword>
<comment type="caution">
    <text evidence="2">The sequence shown here is derived from an EMBL/GenBank/DDBJ whole genome shotgun (WGS) entry which is preliminary data.</text>
</comment>
<dbReference type="SMART" id="SM00474">
    <property type="entry name" value="35EXOc"/>
    <property type="match status" value="1"/>
</dbReference>
<dbReference type="PANTHER" id="PTHR46814:SF1">
    <property type="entry name" value="EGALITARIAN, ISOFORM B"/>
    <property type="match status" value="1"/>
</dbReference>
<dbReference type="Proteomes" id="UP000242188">
    <property type="component" value="Unassembled WGS sequence"/>
</dbReference>
<dbReference type="SUPFAM" id="SSF53098">
    <property type="entry name" value="Ribonuclease H-like"/>
    <property type="match status" value="1"/>
</dbReference>
<keyword evidence="2" id="KW-0540">Nuclease</keyword>
<dbReference type="PANTHER" id="PTHR46814">
    <property type="entry name" value="EGALITARIAN, ISOFORM B"/>
    <property type="match status" value="1"/>
</dbReference>